<evidence type="ECO:0000256" key="1">
    <source>
        <dbReference type="ARBA" id="ARBA00004273"/>
    </source>
</evidence>
<evidence type="ECO:0000256" key="5">
    <source>
        <dbReference type="ARBA" id="ARBA00022781"/>
    </source>
</evidence>
<dbReference type="GO" id="GO:0015986">
    <property type="term" value="P:proton motive force-driven ATP synthesis"/>
    <property type="evidence" value="ECO:0007669"/>
    <property type="project" value="InterPro"/>
</dbReference>
<dbReference type="Pfam" id="PF05680">
    <property type="entry name" value="ATP-synt_E"/>
    <property type="match status" value="1"/>
</dbReference>
<evidence type="ECO:0000256" key="6">
    <source>
        <dbReference type="ARBA" id="ARBA00022792"/>
    </source>
</evidence>
<comment type="similarity">
    <text evidence="2 15">Belongs to the ATPase e subunit family.</text>
</comment>
<dbReference type="PANTHER" id="PTHR12427:SF1">
    <property type="entry name" value="ATP SYNTHASE SUBUNIT E, MITOCHONDRIAL"/>
    <property type="match status" value="1"/>
</dbReference>
<evidence type="ECO:0000256" key="11">
    <source>
        <dbReference type="ARBA" id="ARBA00023310"/>
    </source>
</evidence>
<organism evidence="16 17">
    <name type="scientific">Hyalella azteca</name>
    <name type="common">Amphipod</name>
    <dbReference type="NCBI Taxonomy" id="294128"/>
    <lineage>
        <taxon>Eukaryota</taxon>
        <taxon>Metazoa</taxon>
        <taxon>Ecdysozoa</taxon>
        <taxon>Arthropoda</taxon>
        <taxon>Crustacea</taxon>
        <taxon>Multicrustacea</taxon>
        <taxon>Malacostraca</taxon>
        <taxon>Eumalacostraca</taxon>
        <taxon>Peracarida</taxon>
        <taxon>Amphipoda</taxon>
        <taxon>Senticaudata</taxon>
        <taxon>Talitrida</taxon>
        <taxon>Talitroidea</taxon>
        <taxon>Hyalellidae</taxon>
        <taxon>Hyalella</taxon>
    </lineage>
</organism>
<evidence type="ECO:0000256" key="4">
    <source>
        <dbReference type="ARBA" id="ARBA00022547"/>
    </source>
</evidence>
<comment type="subunit">
    <text evidence="13">Component of the ATP synthase complex composed at least of ATP5F1A/subunit alpha, ATP5F1B/subunit beta, ATP5MC1/subunit c (homooctomer), MT-ATP6/subunit a, MT-ATP8/subunit 8, ATP5ME/subunit e, ATP5MF/subunit f, ATP5MG/subunit g, ATP5MK/subunit k, ATP5MJ/subunit j, ATP5F1C/subunit gamma, ATP5F1D/subunit delta, ATP5F1E/subunit epsilon, ATP5PF/subunit F6, ATP5PB/subunit b, ATP5PD/subunit d, ATP5PO/subunit OSCP. ATP synthase complex consists of a soluble F(1) head domain (subunits alpha(3) and beta(3)) - the catalytic core - and a membrane F(0) domain - the membrane proton channel (subunits c, a, 8, e, f, g, k and j). These two domains are linked by a central stalk (subunits gamma, delta, and epsilon) rotating inside the F1 region and a stationary peripheral stalk (subunits F6, b, d, and OSCP).</text>
</comment>
<dbReference type="InterPro" id="IPR008386">
    <property type="entry name" value="ATP_synth_F0_esu_mt"/>
</dbReference>
<keyword evidence="8 15" id="KW-0406">Ion transport</keyword>
<evidence type="ECO:0000256" key="10">
    <source>
        <dbReference type="ARBA" id="ARBA00023136"/>
    </source>
</evidence>
<keyword evidence="5 15" id="KW-0375">Hydrogen ion transport</keyword>
<dbReference type="GO" id="GO:0015078">
    <property type="term" value="F:proton transmembrane transporter activity"/>
    <property type="evidence" value="ECO:0007669"/>
    <property type="project" value="InterPro"/>
</dbReference>
<reference evidence="17" key="1">
    <citation type="submission" date="2025-08" db="UniProtKB">
        <authorList>
            <consortium name="RefSeq"/>
        </authorList>
    </citation>
    <scope>IDENTIFICATION</scope>
    <source>
        <tissue evidence="17">Whole organism</tissue>
    </source>
</reference>
<accession>A0A8B7N6F4</accession>
<evidence type="ECO:0000313" key="16">
    <source>
        <dbReference type="Proteomes" id="UP000694843"/>
    </source>
</evidence>
<dbReference type="Proteomes" id="UP000694843">
    <property type="component" value="Unplaced"/>
</dbReference>
<dbReference type="CTD" id="41745"/>
<evidence type="ECO:0000256" key="3">
    <source>
        <dbReference type="ARBA" id="ARBA00022448"/>
    </source>
</evidence>
<evidence type="ECO:0000256" key="14">
    <source>
        <dbReference type="ARBA" id="ARBA00074682"/>
    </source>
</evidence>
<keyword evidence="7" id="KW-0007">Acetylation</keyword>
<evidence type="ECO:0000313" key="17">
    <source>
        <dbReference type="RefSeq" id="XP_018009462.1"/>
    </source>
</evidence>
<dbReference type="GeneID" id="108666995"/>
<sequence length="86" mass="9543">MPVVLKPAVRVSPVIKTARWSALLLGVLYGSVHFKSLQKKENAFREEEARLAPARQKLAAELKSKANREEMLYLAKESGVPVPPGF</sequence>
<evidence type="ECO:0000256" key="12">
    <source>
        <dbReference type="ARBA" id="ARBA00057306"/>
    </source>
</evidence>
<keyword evidence="6 15" id="KW-0999">Mitochondrion inner membrane</keyword>
<dbReference type="GO" id="GO:0045259">
    <property type="term" value="C:proton-transporting ATP synthase complex"/>
    <property type="evidence" value="ECO:0007669"/>
    <property type="project" value="UniProtKB-UniRule"/>
</dbReference>
<dbReference type="OMA" id="MHAIDIL"/>
<gene>
    <name evidence="17" type="primary">LOC108666995</name>
</gene>
<dbReference type="OrthoDB" id="9982108at2759"/>
<comment type="subcellular location">
    <subcellularLocation>
        <location evidence="1 15">Mitochondrion inner membrane</location>
    </subcellularLocation>
</comment>
<keyword evidence="9 15" id="KW-0496">Mitochondrion</keyword>
<evidence type="ECO:0000256" key="15">
    <source>
        <dbReference type="RuleBase" id="RU367005"/>
    </source>
</evidence>
<protein>
    <recommendedName>
        <fullName evidence="14 15">ATP synthase F(0) complex subunit e, mitochondrial</fullName>
    </recommendedName>
</protein>
<evidence type="ECO:0000256" key="7">
    <source>
        <dbReference type="ARBA" id="ARBA00022990"/>
    </source>
</evidence>
<dbReference type="KEGG" id="hazt:108666995"/>
<proteinExistence type="inferred from homology"/>
<evidence type="ECO:0000256" key="8">
    <source>
        <dbReference type="ARBA" id="ARBA00023065"/>
    </source>
</evidence>
<evidence type="ECO:0000256" key="13">
    <source>
        <dbReference type="ARBA" id="ARBA00064647"/>
    </source>
</evidence>
<dbReference type="GO" id="GO:0005743">
    <property type="term" value="C:mitochondrial inner membrane"/>
    <property type="evidence" value="ECO:0007669"/>
    <property type="project" value="UniProtKB-SubCell"/>
</dbReference>
<keyword evidence="10" id="KW-0472">Membrane</keyword>
<comment type="function">
    <text evidence="12 15">Subunit e, of the mitochondrial membrane ATP synthase complex (F(1)F(0) ATP synthase or Complex V) that produces ATP from ADP in the presence of a proton gradient across the membrane which is generated by electron transport complexes of the respiratory chain. ATP synthase complex consist of a soluble F(1) head domain - the catalytic core - and a membrane F(1) domain - the membrane proton channel. These two domains are linked by a central stalk rotating inside the F(1) region and a stationary peripheral stalk. During catalysis, ATP synthesis in the catalytic domain of F(1) is coupled via a rotary mechanism of the central stalk subunits to proton translocation. In vivo, can only synthesize ATP although its ATP hydrolase activity can be activated artificially in vitro. Part of the complex F(0) domain.</text>
</comment>
<keyword evidence="4 15" id="KW-0138">CF(0)</keyword>
<keyword evidence="11 15" id="KW-0066">ATP synthesis</keyword>
<keyword evidence="16" id="KW-1185">Reference proteome</keyword>
<dbReference type="AlphaFoldDB" id="A0A8B7N6F4"/>
<evidence type="ECO:0000256" key="2">
    <source>
        <dbReference type="ARBA" id="ARBA00007333"/>
    </source>
</evidence>
<comment type="subunit">
    <text evidence="15">F-type ATPases have 2 components, CF(1) - the catalytic core - and CF(0) - the membrane proton channel. CF(1) and CF(0) have multiple subunits.</text>
</comment>
<keyword evidence="3 15" id="KW-0813">Transport</keyword>
<evidence type="ECO:0000256" key="9">
    <source>
        <dbReference type="ARBA" id="ARBA00023128"/>
    </source>
</evidence>
<name>A0A8B7N6F4_HYAAZ</name>
<dbReference type="RefSeq" id="XP_018009462.1">
    <property type="nucleotide sequence ID" value="XM_018153973.1"/>
</dbReference>
<dbReference type="PANTHER" id="PTHR12427">
    <property type="entry name" value="ATP SYNTHASE E CHAIN, MITOCHONDRIAL"/>
    <property type="match status" value="1"/>
</dbReference>